<comment type="caution">
    <text evidence="9">The sequence shown here is derived from an EMBL/GenBank/DDBJ whole genome shotgun (WGS) entry which is preliminary data.</text>
</comment>
<dbReference type="AlphaFoldDB" id="A0ABD2ZDD2"/>
<keyword evidence="6" id="KW-1133">Transmembrane helix</keyword>
<keyword evidence="6" id="KW-0812">Transmembrane</keyword>
<evidence type="ECO:0000313" key="9">
    <source>
        <dbReference type="EMBL" id="KAL3517482.1"/>
    </source>
</evidence>
<feature type="domain" description="CTCHY-type" evidence="8">
    <location>
        <begin position="139"/>
        <end position="172"/>
    </location>
</feature>
<name>A0ABD2ZDD2_9GENT</name>
<keyword evidence="10" id="KW-1185">Reference proteome</keyword>
<keyword evidence="2 4" id="KW-0863">Zinc-finger</keyword>
<keyword evidence="1" id="KW-0479">Metal-binding</keyword>
<sequence>MNLEEDNTKTTLVDQPQENQEAAGDGDNITDEPKTEDYGKMLYGLVFFFFFPALIVFFLLFYVVSVDRCDHYRRRCKLRTPCCNQVFTCRHCHNEATSTLSNPKDRHELVRQDVKQVICAVCNTEQEVSGLCSNCGVKFGEYFCEICKFYDDTIKKQFHCHECGICRILLYS</sequence>
<dbReference type="GO" id="GO:0008270">
    <property type="term" value="F:zinc ion binding"/>
    <property type="evidence" value="ECO:0007669"/>
    <property type="project" value="UniProtKB-KW"/>
</dbReference>
<protein>
    <recommendedName>
        <fullName evidence="11">Zinc finger protein</fullName>
    </recommendedName>
</protein>
<dbReference type="InterPro" id="IPR017921">
    <property type="entry name" value="Znf_CTCHY"/>
</dbReference>
<dbReference type="InterPro" id="IPR008913">
    <property type="entry name" value="Znf_CHY"/>
</dbReference>
<dbReference type="PROSITE" id="PS51270">
    <property type="entry name" value="ZF_CTCHY"/>
    <property type="match status" value="1"/>
</dbReference>
<evidence type="ECO:0000256" key="4">
    <source>
        <dbReference type="PROSITE-ProRule" id="PRU00601"/>
    </source>
</evidence>
<dbReference type="PANTHER" id="PTHR21319:SF12">
    <property type="entry name" value="ZINC FINGER (C3HC4-TYPE RING FINGER) FAMILY PROTEIN"/>
    <property type="match status" value="1"/>
</dbReference>
<feature type="compositionally biased region" description="Polar residues" evidence="5">
    <location>
        <begin position="9"/>
        <end position="20"/>
    </location>
</feature>
<keyword evidence="6" id="KW-0472">Membrane</keyword>
<evidence type="ECO:0000313" key="10">
    <source>
        <dbReference type="Proteomes" id="UP001630127"/>
    </source>
</evidence>
<evidence type="ECO:0000256" key="6">
    <source>
        <dbReference type="SAM" id="Phobius"/>
    </source>
</evidence>
<reference evidence="9 10" key="1">
    <citation type="submission" date="2024-11" db="EMBL/GenBank/DDBJ databases">
        <title>A near-complete genome assembly of Cinchona calisaya.</title>
        <authorList>
            <person name="Lian D.C."/>
            <person name="Zhao X.W."/>
            <person name="Wei L."/>
        </authorList>
    </citation>
    <scope>NUCLEOTIDE SEQUENCE [LARGE SCALE GENOMIC DNA]</scope>
    <source>
        <tissue evidence="9">Nenye</tissue>
    </source>
</reference>
<feature type="region of interest" description="Disordered" evidence="5">
    <location>
        <begin position="1"/>
        <end position="31"/>
    </location>
</feature>
<dbReference type="PANTHER" id="PTHR21319">
    <property type="entry name" value="RING FINGER AND CHY ZINC FINGER DOMAIN-CONTAINING PROTEIN 1"/>
    <property type="match status" value="1"/>
</dbReference>
<dbReference type="PROSITE" id="PS51266">
    <property type="entry name" value="ZF_CHY"/>
    <property type="match status" value="1"/>
</dbReference>
<dbReference type="Pfam" id="PF05495">
    <property type="entry name" value="zf-CHY"/>
    <property type="match status" value="1"/>
</dbReference>
<feature type="domain" description="CHY-type" evidence="7">
    <location>
        <begin position="62"/>
        <end position="137"/>
    </location>
</feature>
<evidence type="ECO:0000256" key="2">
    <source>
        <dbReference type="ARBA" id="ARBA00022771"/>
    </source>
</evidence>
<evidence type="ECO:0000256" key="5">
    <source>
        <dbReference type="SAM" id="MobiDB-lite"/>
    </source>
</evidence>
<dbReference type="SUPFAM" id="SSF161219">
    <property type="entry name" value="CHY zinc finger-like"/>
    <property type="match status" value="1"/>
</dbReference>
<evidence type="ECO:0000256" key="1">
    <source>
        <dbReference type="ARBA" id="ARBA00022723"/>
    </source>
</evidence>
<accession>A0ABD2ZDD2</accession>
<dbReference type="InterPro" id="IPR037275">
    <property type="entry name" value="Znf_CTCHY_sf"/>
</dbReference>
<evidence type="ECO:0000259" key="7">
    <source>
        <dbReference type="PROSITE" id="PS51266"/>
    </source>
</evidence>
<evidence type="ECO:0000259" key="8">
    <source>
        <dbReference type="PROSITE" id="PS51270"/>
    </source>
</evidence>
<gene>
    <name evidence="9" type="ORF">ACH5RR_020071</name>
</gene>
<proteinExistence type="predicted"/>
<dbReference type="SUPFAM" id="SSF161245">
    <property type="entry name" value="Zinc hairpin stack"/>
    <property type="match status" value="1"/>
</dbReference>
<organism evidence="9 10">
    <name type="scientific">Cinchona calisaya</name>
    <dbReference type="NCBI Taxonomy" id="153742"/>
    <lineage>
        <taxon>Eukaryota</taxon>
        <taxon>Viridiplantae</taxon>
        <taxon>Streptophyta</taxon>
        <taxon>Embryophyta</taxon>
        <taxon>Tracheophyta</taxon>
        <taxon>Spermatophyta</taxon>
        <taxon>Magnoliopsida</taxon>
        <taxon>eudicotyledons</taxon>
        <taxon>Gunneridae</taxon>
        <taxon>Pentapetalae</taxon>
        <taxon>asterids</taxon>
        <taxon>lamiids</taxon>
        <taxon>Gentianales</taxon>
        <taxon>Rubiaceae</taxon>
        <taxon>Cinchonoideae</taxon>
        <taxon>Cinchoneae</taxon>
        <taxon>Cinchona</taxon>
    </lineage>
</organism>
<evidence type="ECO:0008006" key="11">
    <source>
        <dbReference type="Google" id="ProtNLM"/>
    </source>
</evidence>
<dbReference type="Proteomes" id="UP001630127">
    <property type="component" value="Unassembled WGS sequence"/>
</dbReference>
<keyword evidence="3" id="KW-0862">Zinc</keyword>
<feature type="transmembrane region" description="Helical" evidence="6">
    <location>
        <begin position="41"/>
        <end position="64"/>
    </location>
</feature>
<evidence type="ECO:0000256" key="3">
    <source>
        <dbReference type="ARBA" id="ARBA00022833"/>
    </source>
</evidence>
<dbReference type="EMBL" id="JBJUIK010000009">
    <property type="protein sequence ID" value="KAL3517482.1"/>
    <property type="molecule type" value="Genomic_DNA"/>
</dbReference>
<dbReference type="InterPro" id="IPR037274">
    <property type="entry name" value="Znf_CHY_sf"/>
</dbReference>